<evidence type="ECO:0000256" key="3">
    <source>
        <dbReference type="ARBA" id="ARBA00022553"/>
    </source>
</evidence>
<dbReference type="SMART" id="SM00388">
    <property type="entry name" value="HisKA"/>
    <property type="match status" value="1"/>
</dbReference>
<dbReference type="Gene3D" id="3.30.450.20">
    <property type="entry name" value="PAS domain"/>
    <property type="match status" value="1"/>
</dbReference>
<dbReference type="InterPro" id="IPR036097">
    <property type="entry name" value="HisK_dim/P_sf"/>
</dbReference>
<dbReference type="KEGG" id="acoa:RB602_02805"/>
<dbReference type="PANTHER" id="PTHR43065:SF46">
    <property type="entry name" value="C4-DICARBOXYLATE TRANSPORT SENSOR PROTEIN DCTB"/>
    <property type="match status" value="1"/>
</dbReference>
<keyword evidence="6" id="KW-0418">Kinase</keyword>
<dbReference type="Pfam" id="PF02518">
    <property type="entry name" value="HATPase_c"/>
    <property type="match status" value="1"/>
</dbReference>
<dbReference type="InterPro" id="IPR003661">
    <property type="entry name" value="HisK_dim/P_dom"/>
</dbReference>
<evidence type="ECO:0000256" key="5">
    <source>
        <dbReference type="ARBA" id="ARBA00022741"/>
    </source>
</evidence>
<keyword evidence="8" id="KW-0902">Two-component regulatory system</keyword>
<evidence type="ECO:0000256" key="2">
    <source>
        <dbReference type="ARBA" id="ARBA00012438"/>
    </source>
</evidence>
<dbReference type="CDD" id="cd00156">
    <property type="entry name" value="REC"/>
    <property type="match status" value="1"/>
</dbReference>
<keyword evidence="14" id="KW-1185">Reference proteome</keyword>
<accession>A0AA97I139</accession>
<dbReference type="SUPFAM" id="SSF55785">
    <property type="entry name" value="PYP-like sensor domain (PAS domain)"/>
    <property type="match status" value="1"/>
</dbReference>
<feature type="domain" description="Response regulatory" evidence="12">
    <location>
        <begin position="566"/>
        <end position="679"/>
    </location>
</feature>
<comment type="catalytic activity">
    <reaction evidence="1">
        <text>ATP + protein L-histidine = ADP + protein N-phospho-L-histidine.</text>
        <dbReference type="EC" id="2.7.13.3"/>
    </reaction>
</comment>
<feature type="compositionally biased region" description="Polar residues" evidence="10">
    <location>
        <begin position="550"/>
        <end position="563"/>
    </location>
</feature>
<evidence type="ECO:0000256" key="4">
    <source>
        <dbReference type="ARBA" id="ARBA00022679"/>
    </source>
</evidence>
<dbReference type="SMART" id="SM00387">
    <property type="entry name" value="HATPase_c"/>
    <property type="match status" value="1"/>
</dbReference>
<dbReference type="Pfam" id="PF01590">
    <property type="entry name" value="GAF"/>
    <property type="match status" value="1"/>
</dbReference>
<dbReference type="PANTHER" id="PTHR43065">
    <property type="entry name" value="SENSOR HISTIDINE KINASE"/>
    <property type="match status" value="1"/>
</dbReference>
<dbReference type="InterPro" id="IPR035965">
    <property type="entry name" value="PAS-like_dom_sf"/>
</dbReference>
<dbReference type="InterPro" id="IPR011006">
    <property type="entry name" value="CheY-like_superfamily"/>
</dbReference>
<proteinExistence type="predicted"/>
<evidence type="ECO:0000313" key="13">
    <source>
        <dbReference type="EMBL" id="WOE75662.1"/>
    </source>
</evidence>
<keyword evidence="3 9" id="KW-0597">Phosphoprotein</keyword>
<dbReference type="SUPFAM" id="SSF55874">
    <property type="entry name" value="ATPase domain of HSP90 chaperone/DNA topoisomerase II/histidine kinase"/>
    <property type="match status" value="1"/>
</dbReference>
<feature type="region of interest" description="Disordered" evidence="10">
    <location>
        <begin position="542"/>
        <end position="563"/>
    </location>
</feature>
<feature type="modified residue" description="4-aspartylphosphate" evidence="9">
    <location>
        <position position="617"/>
    </location>
</feature>
<keyword evidence="4" id="KW-0808">Transferase</keyword>
<dbReference type="EC" id="2.7.13.3" evidence="2"/>
<dbReference type="Proteomes" id="UP001302429">
    <property type="component" value="Chromosome"/>
</dbReference>
<dbReference type="SUPFAM" id="SSF47384">
    <property type="entry name" value="Homodimeric domain of signal transducing histidine kinase"/>
    <property type="match status" value="1"/>
</dbReference>
<sequence length="688" mass="74774">MALSPDLSFLTPDALQDDEPKRLAALQSYNILGSPPERMFDDLIDLARLIVDVPIAYISLIDSDRQWFKTAQGLEVQETPRDIAFCDHAIRKKDVMVVLDAHQDPRFRDSPLVTGPPYIRFYAGAPIITPDGYAVGTICLSDTKPHPDFSGTEELAALARQAAALLELRRSLSQQAVAARMATDQRDRLWDNSLDMMLISRPDGQIIAGNPAWEATFGPIGDNGGANFVDFLAPSEERIPPPMVNGQKDIQVEHEMVNQNGETVYASWNLAREDDMIFGIARDITRAREAEAQLVHVQRMESVGQLTGGIAHDFNNLLTIVLGNLDIAERRLGKDETQRALAAITNARGGANRAANLTQRLLAFARRQSLSPVQINAGELLDGLMPLARQALHGGIKLTLQIAETLPSICIDPGQLENAILNLIVNARDAMVENDQQTGEIALHANEYHLSQEDAETVSANASAGHWLRLCVSDNGSGIEPDIAERIFEPFFTTKPSGKGTGLGLSQVHGFIAQSGGFVTLKTEIGSGTTISLWLPVDEGEAQSVERQSDSTNDNAPAVSQQQSHHILLVEDNEAVRAHVAELLEEEGYDVISLVDGQAAVEHLQSQARKPDLLLSDIMMPNLDGHGLASWVHDYYGDVPIILMTGYAGGEMPSDSPHEALITKPFSPQDLLDAIGNALQPVKAKAAV</sequence>
<dbReference type="PROSITE" id="PS50109">
    <property type="entry name" value="HIS_KIN"/>
    <property type="match status" value="1"/>
</dbReference>
<dbReference type="InterPro" id="IPR029016">
    <property type="entry name" value="GAF-like_dom_sf"/>
</dbReference>
<organism evidence="13 14">
    <name type="scientific">Alterisphingorhabdus coralli</name>
    <dbReference type="NCBI Taxonomy" id="3071408"/>
    <lineage>
        <taxon>Bacteria</taxon>
        <taxon>Pseudomonadati</taxon>
        <taxon>Pseudomonadota</taxon>
        <taxon>Alphaproteobacteria</taxon>
        <taxon>Sphingomonadales</taxon>
        <taxon>Sphingomonadaceae</taxon>
        <taxon>Alterisphingorhabdus (ex Yan et al. 2024)</taxon>
    </lineage>
</organism>
<dbReference type="Pfam" id="PF00512">
    <property type="entry name" value="HisKA"/>
    <property type="match status" value="1"/>
</dbReference>
<dbReference type="InterPro" id="IPR004358">
    <property type="entry name" value="Sig_transdc_His_kin-like_C"/>
</dbReference>
<dbReference type="RefSeq" id="WP_317082758.1">
    <property type="nucleotide sequence ID" value="NZ_CP136594.1"/>
</dbReference>
<name>A0AA97I139_9SPHN</name>
<keyword evidence="5" id="KW-0547">Nucleotide-binding</keyword>
<dbReference type="Gene3D" id="3.30.565.10">
    <property type="entry name" value="Histidine kinase-like ATPase, C-terminal domain"/>
    <property type="match status" value="1"/>
</dbReference>
<dbReference type="EMBL" id="CP136594">
    <property type="protein sequence ID" value="WOE75662.1"/>
    <property type="molecule type" value="Genomic_DNA"/>
</dbReference>
<dbReference type="PRINTS" id="PR00344">
    <property type="entry name" value="BCTRLSENSOR"/>
</dbReference>
<dbReference type="SMART" id="SM00065">
    <property type="entry name" value="GAF"/>
    <property type="match status" value="1"/>
</dbReference>
<evidence type="ECO:0000259" key="12">
    <source>
        <dbReference type="PROSITE" id="PS50110"/>
    </source>
</evidence>
<evidence type="ECO:0000259" key="11">
    <source>
        <dbReference type="PROSITE" id="PS50109"/>
    </source>
</evidence>
<dbReference type="InterPro" id="IPR003018">
    <property type="entry name" value="GAF"/>
</dbReference>
<dbReference type="InterPro" id="IPR003594">
    <property type="entry name" value="HATPase_dom"/>
</dbReference>
<evidence type="ECO:0000256" key="10">
    <source>
        <dbReference type="SAM" id="MobiDB-lite"/>
    </source>
</evidence>
<dbReference type="SMART" id="SM00448">
    <property type="entry name" value="REC"/>
    <property type="match status" value="1"/>
</dbReference>
<feature type="domain" description="Histidine kinase" evidence="11">
    <location>
        <begin position="309"/>
        <end position="539"/>
    </location>
</feature>
<dbReference type="SUPFAM" id="SSF52172">
    <property type="entry name" value="CheY-like"/>
    <property type="match status" value="1"/>
</dbReference>
<gene>
    <name evidence="13" type="ORF">RB602_02805</name>
</gene>
<dbReference type="InterPro" id="IPR001789">
    <property type="entry name" value="Sig_transdc_resp-reg_receiver"/>
</dbReference>
<evidence type="ECO:0000256" key="9">
    <source>
        <dbReference type="PROSITE-ProRule" id="PRU00169"/>
    </source>
</evidence>
<evidence type="ECO:0000256" key="6">
    <source>
        <dbReference type="ARBA" id="ARBA00022777"/>
    </source>
</evidence>
<evidence type="ECO:0000256" key="8">
    <source>
        <dbReference type="ARBA" id="ARBA00023012"/>
    </source>
</evidence>
<reference evidence="13 14" key="1">
    <citation type="submission" date="2023-10" db="EMBL/GenBank/DDBJ databases">
        <title>Complete genome sequence of a Sphingomonadaceae bacterium.</title>
        <authorList>
            <person name="Yan C."/>
        </authorList>
    </citation>
    <scope>NUCLEOTIDE SEQUENCE [LARGE SCALE GENOMIC DNA]</scope>
    <source>
        <strain evidence="13 14">SCSIO 66989</strain>
    </source>
</reference>
<evidence type="ECO:0000256" key="1">
    <source>
        <dbReference type="ARBA" id="ARBA00000085"/>
    </source>
</evidence>
<dbReference type="Pfam" id="PF00072">
    <property type="entry name" value="Response_reg"/>
    <property type="match status" value="1"/>
</dbReference>
<dbReference type="Gene3D" id="3.40.50.2300">
    <property type="match status" value="1"/>
</dbReference>
<evidence type="ECO:0000256" key="7">
    <source>
        <dbReference type="ARBA" id="ARBA00022840"/>
    </source>
</evidence>
<dbReference type="AlphaFoldDB" id="A0AA97I139"/>
<dbReference type="PROSITE" id="PS50110">
    <property type="entry name" value="RESPONSE_REGULATORY"/>
    <property type="match status" value="1"/>
</dbReference>
<dbReference type="InterPro" id="IPR036890">
    <property type="entry name" value="HATPase_C_sf"/>
</dbReference>
<dbReference type="GO" id="GO:0000155">
    <property type="term" value="F:phosphorelay sensor kinase activity"/>
    <property type="evidence" value="ECO:0007669"/>
    <property type="project" value="InterPro"/>
</dbReference>
<keyword evidence="7 13" id="KW-0067">ATP-binding</keyword>
<dbReference type="Gene3D" id="1.10.287.130">
    <property type="match status" value="1"/>
</dbReference>
<dbReference type="GO" id="GO:0005524">
    <property type="term" value="F:ATP binding"/>
    <property type="evidence" value="ECO:0007669"/>
    <property type="project" value="UniProtKB-KW"/>
</dbReference>
<protein>
    <recommendedName>
        <fullName evidence="2">histidine kinase</fullName>
        <ecNumber evidence="2">2.7.13.3</ecNumber>
    </recommendedName>
</protein>
<dbReference type="Gene3D" id="3.30.450.40">
    <property type="match status" value="1"/>
</dbReference>
<dbReference type="SUPFAM" id="SSF55781">
    <property type="entry name" value="GAF domain-like"/>
    <property type="match status" value="1"/>
</dbReference>
<evidence type="ECO:0000313" key="14">
    <source>
        <dbReference type="Proteomes" id="UP001302429"/>
    </source>
</evidence>
<dbReference type="InterPro" id="IPR005467">
    <property type="entry name" value="His_kinase_dom"/>
</dbReference>